<dbReference type="AlphaFoldDB" id="A0A072N123"/>
<proteinExistence type="predicted"/>
<name>A0A072N123_9GAMM</name>
<dbReference type="InterPro" id="IPR001638">
    <property type="entry name" value="Solute-binding_3/MltF_N"/>
</dbReference>
<comment type="caution">
    <text evidence="3">The sequence shown here is derived from an EMBL/GenBank/DDBJ whole genome shotgun (WGS) entry which is preliminary data.</text>
</comment>
<evidence type="ECO:0000313" key="4">
    <source>
        <dbReference type="Proteomes" id="UP000035057"/>
    </source>
</evidence>
<organism evidence="3 4">
    <name type="scientific">Marinobacter nitratireducens</name>
    <dbReference type="NCBI Taxonomy" id="1137280"/>
    <lineage>
        <taxon>Bacteria</taxon>
        <taxon>Pseudomonadati</taxon>
        <taxon>Pseudomonadota</taxon>
        <taxon>Gammaproteobacteria</taxon>
        <taxon>Pseudomonadales</taxon>
        <taxon>Marinobacteraceae</taxon>
        <taxon>Marinobacter</taxon>
    </lineage>
</organism>
<protein>
    <recommendedName>
        <fullName evidence="2">Solute-binding protein family 3/N-terminal domain-containing protein</fullName>
    </recommendedName>
</protein>
<reference evidence="3 4" key="1">
    <citation type="submission" date="2012-12" db="EMBL/GenBank/DDBJ databases">
        <title>Genome assembly of Marinobacter sp. AK21.</title>
        <authorList>
            <person name="Khatri I."/>
            <person name="Kumar R."/>
            <person name="Vaidya B."/>
            <person name="Subramanian S."/>
            <person name="Pinnaka A."/>
        </authorList>
    </citation>
    <scope>NUCLEOTIDE SEQUENCE [LARGE SCALE GENOMIC DNA]</scope>
    <source>
        <strain evidence="3 4">AK21</strain>
    </source>
</reference>
<feature type="domain" description="Solute-binding protein family 3/N-terminal" evidence="2">
    <location>
        <begin position="57"/>
        <end position="259"/>
    </location>
</feature>
<dbReference type="Proteomes" id="UP000035057">
    <property type="component" value="Unassembled WGS sequence"/>
</dbReference>
<gene>
    <name evidence="3" type="ORF">D777_01733</name>
</gene>
<dbReference type="RefSeq" id="WP_036130268.1">
    <property type="nucleotide sequence ID" value="NZ_ANIE01000005.1"/>
</dbReference>
<dbReference type="PANTHER" id="PTHR38834">
    <property type="entry name" value="PERIPLASMIC SUBSTRATE BINDING PROTEIN FAMILY 3"/>
    <property type="match status" value="1"/>
</dbReference>
<keyword evidence="1" id="KW-0732">Signal</keyword>
<feature type="signal peptide" evidence="1">
    <location>
        <begin position="1"/>
        <end position="35"/>
    </location>
</feature>
<feature type="chain" id="PRO_5001682096" description="Solute-binding protein family 3/N-terminal domain-containing protein" evidence="1">
    <location>
        <begin position="36"/>
        <end position="260"/>
    </location>
</feature>
<evidence type="ECO:0000313" key="3">
    <source>
        <dbReference type="EMBL" id="KEF31384.1"/>
    </source>
</evidence>
<dbReference type="Pfam" id="PF00497">
    <property type="entry name" value="SBP_bac_3"/>
    <property type="match status" value="1"/>
</dbReference>
<dbReference type="STRING" id="1137280.D777_01733"/>
<dbReference type="SUPFAM" id="SSF53850">
    <property type="entry name" value="Periplasmic binding protein-like II"/>
    <property type="match status" value="1"/>
</dbReference>
<evidence type="ECO:0000256" key="1">
    <source>
        <dbReference type="SAM" id="SignalP"/>
    </source>
</evidence>
<keyword evidence="4" id="KW-1185">Reference proteome</keyword>
<dbReference type="Gene3D" id="3.40.190.10">
    <property type="entry name" value="Periplasmic binding protein-like II"/>
    <property type="match status" value="2"/>
</dbReference>
<sequence>MVSVITALMGSKRASLLKRSLVGLVLSATAVTAMAADRLYIFTENYPPYNTSLSGKNFAHSEDDISGICGDMVKAMLARVDYDYVMKMRAWSFAYDRVQKKENHGLFCTARTDEREDQFQWVGPLASIKWTLFAAPGSDITLGSLDDARELKIAGYKGDVMSEYLVEQGFDVVMGVSSDVNTNRLKLGQADLWVTDGLVGPMMAEKHGMTGLKPVLVFRETPMYLAFSKQTSPEIVQDLQKALDDARSAGDLSEIAARYE</sequence>
<evidence type="ECO:0000259" key="2">
    <source>
        <dbReference type="Pfam" id="PF00497"/>
    </source>
</evidence>
<dbReference type="EMBL" id="ANIE01000005">
    <property type="protein sequence ID" value="KEF31384.1"/>
    <property type="molecule type" value="Genomic_DNA"/>
</dbReference>
<dbReference type="PANTHER" id="PTHR38834:SF3">
    <property type="entry name" value="SOLUTE-BINDING PROTEIN FAMILY 3_N-TERMINAL DOMAIN-CONTAINING PROTEIN"/>
    <property type="match status" value="1"/>
</dbReference>
<accession>A0A072N123</accession>
<dbReference type="PATRIC" id="fig|1137280.3.peg.1548"/>